<dbReference type="EMBL" id="CP008941">
    <property type="protein sequence ID" value="AIK96722.1"/>
    <property type="molecule type" value="Genomic_DNA"/>
</dbReference>
<dbReference type="STRING" id="91604.ID47_08315"/>
<dbReference type="Proteomes" id="UP000028926">
    <property type="component" value="Chromosome"/>
</dbReference>
<dbReference type="GO" id="GO:0009247">
    <property type="term" value="P:glycolipid biosynthetic process"/>
    <property type="evidence" value="ECO:0007669"/>
    <property type="project" value="UniProtKB-ARBA"/>
</dbReference>
<gene>
    <name evidence="7" type="ORF">ID47_08315</name>
</gene>
<protein>
    <recommendedName>
        <fullName evidence="9">Lauroyl acyltransferase</fullName>
    </recommendedName>
</protein>
<name>A0A077AU51_9PROT</name>
<accession>A0A077AU51</accession>
<keyword evidence="2" id="KW-1003">Cell membrane</keyword>
<sequence length="294" mass="33762">MKKIRHLLEYIPIYLLYRLCRVMGFRRASNLGGFIGRHLGYWYALLTKVADKNIARVFPTLSPDNRKKIIKKAAENFGRTFFEYFVLDLADQDPAFKNESNGFDKVADYIAGKRPIIGFSAHLGNWEIGAKDYLAHGRALTTIYRAINNPYVNALILKCRGTIVANQIPKGKGSGLASIRALKSGQHMVILVDQKFNEGIDIPLFGHPARTADGYVKLAIAANAYLVPMLITRHDSTKFVVHYMDDVIDPTTMTVEECLLKVNHYLEEWIKTYPDQWFWFHRRWDKPFYKDNVA</sequence>
<reference evidence="7 8" key="1">
    <citation type="submission" date="2014-07" db="EMBL/GenBank/DDBJ databases">
        <title>Comparative genomic insights into amoeba endosymbionts belonging to the families of Holosporaceae and Candidatus Midichloriaceae within Rickettsiales.</title>
        <authorList>
            <person name="Wang Z."/>
            <person name="Wu M."/>
        </authorList>
    </citation>
    <scope>NUCLEOTIDE SEQUENCE [LARGE SCALE GENOMIC DNA]</scope>
    <source>
        <strain evidence="7">PRA3</strain>
    </source>
</reference>
<dbReference type="HOGENOM" id="CLU_049421_4_2_5"/>
<dbReference type="Pfam" id="PF03279">
    <property type="entry name" value="Lip_A_acyltrans"/>
    <property type="match status" value="1"/>
</dbReference>
<proteinExistence type="predicted"/>
<dbReference type="RefSeq" id="WP_038465371.1">
    <property type="nucleotide sequence ID" value="NZ_CP008941.1"/>
</dbReference>
<dbReference type="eggNOG" id="COG1560">
    <property type="taxonomic scope" value="Bacteria"/>
</dbReference>
<dbReference type="CDD" id="cd07984">
    <property type="entry name" value="LPLAT_LABLAT-like"/>
    <property type="match status" value="1"/>
</dbReference>
<dbReference type="GO" id="GO:0016746">
    <property type="term" value="F:acyltransferase activity"/>
    <property type="evidence" value="ECO:0007669"/>
    <property type="project" value="UniProtKB-KW"/>
</dbReference>
<dbReference type="KEGG" id="paca:ID47_08315"/>
<keyword evidence="6" id="KW-0012">Acyltransferase</keyword>
<keyword evidence="8" id="KW-1185">Reference proteome</keyword>
<keyword evidence="4" id="KW-0808">Transferase</keyword>
<evidence type="ECO:0000313" key="8">
    <source>
        <dbReference type="Proteomes" id="UP000028926"/>
    </source>
</evidence>
<keyword evidence="5" id="KW-0472">Membrane</keyword>
<dbReference type="GO" id="GO:0005886">
    <property type="term" value="C:plasma membrane"/>
    <property type="evidence" value="ECO:0007669"/>
    <property type="project" value="UniProtKB-SubCell"/>
</dbReference>
<evidence type="ECO:0000313" key="7">
    <source>
        <dbReference type="EMBL" id="AIK96722.1"/>
    </source>
</evidence>
<evidence type="ECO:0000256" key="6">
    <source>
        <dbReference type="ARBA" id="ARBA00023315"/>
    </source>
</evidence>
<dbReference type="InterPro" id="IPR004960">
    <property type="entry name" value="LipA_acyltrans"/>
</dbReference>
<evidence type="ECO:0000256" key="5">
    <source>
        <dbReference type="ARBA" id="ARBA00023136"/>
    </source>
</evidence>
<evidence type="ECO:0008006" key="9">
    <source>
        <dbReference type="Google" id="ProtNLM"/>
    </source>
</evidence>
<dbReference type="OrthoDB" id="9801955at2"/>
<evidence type="ECO:0000256" key="2">
    <source>
        <dbReference type="ARBA" id="ARBA00022475"/>
    </source>
</evidence>
<organism evidence="7 8">
    <name type="scientific">Candidatus Odyssella acanthamoebae</name>
    <dbReference type="NCBI Taxonomy" id="91604"/>
    <lineage>
        <taxon>Bacteria</taxon>
        <taxon>Pseudomonadati</taxon>
        <taxon>Pseudomonadota</taxon>
        <taxon>Alphaproteobacteria</taxon>
        <taxon>Holosporales</taxon>
        <taxon>Candidatus Paracaedibacteraceae</taxon>
        <taxon>Candidatus Odyssella</taxon>
    </lineage>
</organism>
<evidence type="ECO:0000256" key="1">
    <source>
        <dbReference type="ARBA" id="ARBA00004533"/>
    </source>
</evidence>
<dbReference type="PANTHER" id="PTHR30606">
    <property type="entry name" value="LIPID A BIOSYNTHESIS LAUROYL ACYLTRANSFERASE"/>
    <property type="match status" value="1"/>
</dbReference>
<evidence type="ECO:0000256" key="3">
    <source>
        <dbReference type="ARBA" id="ARBA00022519"/>
    </source>
</evidence>
<comment type="subcellular location">
    <subcellularLocation>
        <location evidence="1">Cell inner membrane</location>
    </subcellularLocation>
</comment>
<dbReference type="AlphaFoldDB" id="A0A077AU51"/>
<keyword evidence="3" id="KW-0997">Cell inner membrane</keyword>
<evidence type="ECO:0000256" key="4">
    <source>
        <dbReference type="ARBA" id="ARBA00022679"/>
    </source>
</evidence>
<dbReference type="PANTHER" id="PTHR30606:SF10">
    <property type="entry name" value="PHOSPHATIDYLINOSITOL MANNOSIDE ACYLTRANSFERASE"/>
    <property type="match status" value="1"/>
</dbReference>